<feature type="transmembrane region" description="Helical" evidence="1">
    <location>
        <begin position="6"/>
        <end position="26"/>
    </location>
</feature>
<evidence type="ECO:0000313" key="3">
    <source>
        <dbReference type="Proteomes" id="UP001596258"/>
    </source>
</evidence>
<gene>
    <name evidence="2" type="ORF">ACFP1M_05625</name>
</gene>
<accession>A0ABW1U8N2</accession>
<dbReference type="EMBL" id="JBHSSO010000016">
    <property type="protein sequence ID" value="MFC6289679.1"/>
    <property type="molecule type" value="Genomic_DNA"/>
</dbReference>
<evidence type="ECO:0000313" key="2">
    <source>
        <dbReference type="EMBL" id="MFC6289679.1"/>
    </source>
</evidence>
<reference evidence="3" key="1">
    <citation type="journal article" date="2019" name="Int. J. Syst. Evol. Microbiol.">
        <title>The Global Catalogue of Microorganisms (GCM) 10K type strain sequencing project: providing services to taxonomists for standard genome sequencing and annotation.</title>
        <authorList>
            <consortium name="The Broad Institute Genomics Platform"/>
            <consortium name="The Broad Institute Genome Sequencing Center for Infectious Disease"/>
            <person name="Wu L."/>
            <person name="Ma J."/>
        </authorList>
    </citation>
    <scope>NUCLEOTIDE SEQUENCE [LARGE SCALE GENOMIC DNA]</scope>
    <source>
        <strain evidence="3">CCM 8893</strain>
    </source>
</reference>
<keyword evidence="1" id="KW-0472">Membrane</keyword>
<protein>
    <submittedName>
        <fullName evidence="2">Uncharacterized protein</fullName>
    </submittedName>
</protein>
<proteinExistence type="predicted"/>
<dbReference type="Proteomes" id="UP001596258">
    <property type="component" value="Unassembled WGS sequence"/>
</dbReference>
<comment type="caution">
    <text evidence="2">The sequence shown here is derived from an EMBL/GenBank/DDBJ whole genome shotgun (WGS) entry which is preliminary data.</text>
</comment>
<keyword evidence="1" id="KW-0812">Transmembrane</keyword>
<feature type="transmembrane region" description="Helical" evidence="1">
    <location>
        <begin position="33"/>
        <end position="52"/>
    </location>
</feature>
<organism evidence="2 3">
    <name type="scientific">Levilactobacillus angrenensis</name>
    <dbReference type="NCBI Taxonomy" id="2486020"/>
    <lineage>
        <taxon>Bacteria</taxon>
        <taxon>Bacillati</taxon>
        <taxon>Bacillota</taxon>
        <taxon>Bacilli</taxon>
        <taxon>Lactobacillales</taxon>
        <taxon>Lactobacillaceae</taxon>
        <taxon>Levilactobacillus</taxon>
    </lineage>
</organism>
<keyword evidence="1" id="KW-1133">Transmembrane helix</keyword>
<sequence>MSKRSWVLTIGRVGNLAAIFTALTLAGPWRLRFTYLGSFLLLVNASLIFWTTTATSYGTVVSVPVVNWPT</sequence>
<evidence type="ECO:0000256" key="1">
    <source>
        <dbReference type="SAM" id="Phobius"/>
    </source>
</evidence>
<name>A0ABW1U8N2_9LACO</name>
<dbReference type="RefSeq" id="WP_125574744.1">
    <property type="nucleotide sequence ID" value="NZ_JBHSSO010000016.1"/>
</dbReference>
<keyword evidence="3" id="KW-1185">Reference proteome</keyword>